<dbReference type="Gene3D" id="3.40.50.1110">
    <property type="entry name" value="SGNH hydrolase"/>
    <property type="match status" value="1"/>
</dbReference>
<dbReference type="InterPro" id="IPR036514">
    <property type="entry name" value="SGNH_hydro_sf"/>
</dbReference>
<dbReference type="Pfam" id="PF13472">
    <property type="entry name" value="Lipase_GDSL_2"/>
    <property type="match status" value="1"/>
</dbReference>
<dbReference type="EMBL" id="JAPMSZ010000011">
    <property type="protein sequence ID" value="KAJ5084113.1"/>
    <property type="molecule type" value="Genomic_DNA"/>
</dbReference>
<dbReference type="CDD" id="cd01838">
    <property type="entry name" value="Isoamyl_acetate_hydrolase_like"/>
    <property type="match status" value="1"/>
</dbReference>
<dbReference type="SUPFAM" id="SSF52266">
    <property type="entry name" value="SGNH hydrolase"/>
    <property type="match status" value="1"/>
</dbReference>
<dbReference type="RefSeq" id="XP_056507510.1">
    <property type="nucleotide sequence ID" value="XM_056659217.1"/>
</dbReference>
<dbReference type="GeneID" id="81398386"/>
<evidence type="ECO:0000313" key="2">
    <source>
        <dbReference type="EMBL" id="KAJ5084113.1"/>
    </source>
</evidence>
<dbReference type="InterPro" id="IPR045136">
    <property type="entry name" value="Iah1-like"/>
</dbReference>
<proteinExistence type="predicted"/>
<dbReference type="InterPro" id="IPR013830">
    <property type="entry name" value="SGNH_hydro"/>
</dbReference>
<evidence type="ECO:0000259" key="1">
    <source>
        <dbReference type="Pfam" id="PF13472"/>
    </source>
</evidence>
<protein>
    <recommendedName>
        <fullName evidence="1">SGNH hydrolase-type esterase domain-containing protein</fullName>
    </recommendedName>
</protein>
<evidence type="ECO:0000313" key="3">
    <source>
        <dbReference type="Proteomes" id="UP001141434"/>
    </source>
</evidence>
<comment type="caution">
    <text evidence="2">The sequence shown here is derived from an EMBL/GenBank/DDBJ whole genome shotgun (WGS) entry which is preliminary data.</text>
</comment>
<reference evidence="2" key="2">
    <citation type="journal article" date="2023" name="IMA Fungus">
        <title>Comparative genomic study of the Penicillium genus elucidates a diverse pangenome and 15 lateral gene transfer events.</title>
        <authorList>
            <person name="Petersen C."/>
            <person name="Sorensen T."/>
            <person name="Nielsen M.R."/>
            <person name="Sondergaard T.E."/>
            <person name="Sorensen J.L."/>
            <person name="Fitzpatrick D.A."/>
            <person name="Frisvad J.C."/>
            <person name="Nielsen K.L."/>
        </authorList>
    </citation>
    <scope>NUCLEOTIDE SEQUENCE</scope>
    <source>
        <strain evidence="2">IBT 34128</strain>
    </source>
</reference>
<reference evidence="2" key="1">
    <citation type="submission" date="2022-11" db="EMBL/GenBank/DDBJ databases">
        <authorList>
            <person name="Petersen C."/>
        </authorList>
    </citation>
    <scope>NUCLEOTIDE SEQUENCE</scope>
    <source>
        <strain evidence="2">IBT 34128</strain>
    </source>
</reference>
<organism evidence="2 3">
    <name type="scientific">Penicillium alfredii</name>
    <dbReference type="NCBI Taxonomy" id="1506179"/>
    <lineage>
        <taxon>Eukaryota</taxon>
        <taxon>Fungi</taxon>
        <taxon>Dikarya</taxon>
        <taxon>Ascomycota</taxon>
        <taxon>Pezizomycotina</taxon>
        <taxon>Eurotiomycetes</taxon>
        <taxon>Eurotiomycetidae</taxon>
        <taxon>Eurotiales</taxon>
        <taxon>Aspergillaceae</taxon>
        <taxon>Penicillium</taxon>
    </lineage>
</organism>
<dbReference type="AlphaFoldDB" id="A0A9W9ELL5"/>
<feature type="domain" description="SGNH hydrolase-type esterase" evidence="1">
    <location>
        <begin position="22"/>
        <end position="227"/>
    </location>
</feature>
<accession>A0A9W9ELL5</accession>
<dbReference type="PANTHER" id="PTHR14209:SF19">
    <property type="entry name" value="ISOAMYL ACETATE-HYDROLYZING ESTERASE 1 HOMOLOG"/>
    <property type="match status" value="1"/>
</dbReference>
<dbReference type="OrthoDB" id="671439at2759"/>
<dbReference type="FunFam" id="3.40.50.1110:FF:000019">
    <property type="entry name" value="GDSL Lipase/Acylhydrolase family protein"/>
    <property type="match status" value="1"/>
</dbReference>
<keyword evidence="3" id="KW-1185">Reference proteome</keyword>
<name>A0A9W9ELL5_9EURO</name>
<dbReference type="Proteomes" id="UP001141434">
    <property type="component" value="Unassembled WGS sequence"/>
</dbReference>
<dbReference type="PANTHER" id="PTHR14209">
    <property type="entry name" value="ISOAMYL ACETATE-HYDROLYZING ESTERASE 1"/>
    <property type="match status" value="1"/>
</dbReference>
<gene>
    <name evidence="2" type="ORF">NUU61_008692</name>
</gene>
<sequence length="260" mass="29382">MAIRKIQDSQDDISTPYDQFVLFGDSITQMASNQDRGFAFQAALQDAYIRKLDVINRGLSGYTTAHAIKAFPQILPPPNKATVRFMTIFFGANDACLPGHDQHVPLSQYRENLKRIVQHPKTRAQKSRLIIITPPPVNEYQLESFDASKNAPHPSRTAKHTKLYAETARQVGASLNVPVVDLWTAFMQTTGWHDGQPLVGSREVPNNERFARLFTDGLHLTPDGYRIVYDQLMQVIRTNWPDQNPDKLPMVFPGWGEAPK</sequence>